<comment type="catalytic activity">
    <reaction evidence="1">
        <text>Hydrolyzes the link between N-acetylmuramoyl residues and L-amino acid residues in certain cell-wall glycopeptides.</text>
        <dbReference type="EC" id="3.5.1.28"/>
    </reaction>
</comment>
<protein>
    <recommendedName>
        <fullName evidence="2">N-acetylmuramoyl-L-alanine amidase</fullName>
        <ecNumber evidence="2">3.5.1.28</ecNumber>
    </recommendedName>
</protein>
<dbReference type="EMBL" id="BMFG01000016">
    <property type="protein sequence ID" value="GGD36061.1"/>
    <property type="molecule type" value="Genomic_DNA"/>
</dbReference>
<evidence type="ECO:0000259" key="4">
    <source>
        <dbReference type="SMART" id="SM00646"/>
    </source>
</evidence>
<evidence type="ECO:0000256" key="1">
    <source>
        <dbReference type="ARBA" id="ARBA00001561"/>
    </source>
</evidence>
<dbReference type="GO" id="GO:0008745">
    <property type="term" value="F:N-acetylmuramoyl-L-alanine amidase activity"/>
    <property type="evidence" value="ECO:0007669"/>
    <property type="project" value="UniProtKB-EC"/>
</dbReference>
<dbReference type="SMART" id="SM00646">
    <property type="entry name" value="Ami_3"/>
    <property type="match status" value="1"/>
</dbReference>
<name>A0A916YAU6_9FLAO</name>
<feature type="domain" description="MurNAc-LAA" evidence="4">
    <location>
        <begin position="91"/>
        <end position="249"/>
    </location>
</feature>
<dbReference type="GO" id="GO:0030288">
    <property type="term" value="C:outer membrane-bounded periplasmic space"/>
    <property type="evidence" value="ECO:0007669"/>
    <property type="project" value="TreeGrafter"/>
</dbReference>
<dbReference type="Gene3D" id="3.40.630.40">
    <property type="entry name" value="Zn-dependent exopeptidases"/>
    <property type="match status" value="1"/>
</dbReference>
<dbReference type="InterPro" id="IPR050695">
    <property type="entry name" value="N-acetylmuramoyl_amidase_3"/>
</dbReference>
<keyword evidence="6" id="KW-1185">Reference proteome</keyword>
<dbReference type="InterPro" id="IPR002508">
    <property type="entry name" value="MurNAc-LAA_cat"/>
</dbReference>
<evidence type="ECO:0000256" key="3">
    <source>
        <dbReference type="ARBA" id="ARBA00022801"/>
    </source>
</evidence>
<dbReference type="FunFam" id="3.40.630.40:FF:000005">
    <property type="entry name" value="N-acetylmuramoyl-L-alanine amidase (AmiA)"/>
    <property type="match status" value="1"/>
</dbReference>
<keyword evidence="3" id="KW-0378">Hydrolase</keyword>
<reference evidence="5" key="1">
    <citation type="journal article" date="2014" name="Int. J. Syst. Evol. Microbiol.">
        <title>Complete genome sequence of Corynebacterium casei LMG S-19264T (=DSM 44701T), isolated from a smear-ripened cheese.</title>
        <authorList>
            <consortium name="US DOE Joint Genome Institute (JGI-PGF)"/>
            <person name="Walter F."/>
            <person name="Albersmeier A."/>
            <person name="Kalinowski J."/>
            <person name="Ruckert C."/>
        </authorList>
    </citation>
    <scope>NUCLEOTIDE SEQUENCE</scope>
    <source>
        <strain evidence="5">CGMCC 1.12506</strain>
    </source>
</reference>
<sequence>MQLLQHTKYFVFTLFLISSFTLFGQTNSKFKIVLDAGHGGKDFGAIHHGFVEKSIALNVTLKVGKLLEKYNDIEIVYTRKTDVFIELTQRAHIANRADAQLFVSIHCNGVKSHEPSGTETFVMGLTRNATNLEVAKKENSVITLEADYKVKYAGFDPNNPETLIGLKIIQEENLYQSITLASKIQDNFTNDLNRKNRGVKQAPIWVLDATVMPGVLVELGFLSNKVEGAYLNTEKGQDELAKAVAEGILSYKKEYYGTASVVSTPDKPVKQVVEKPNVSVAKQEPQKSTPEVKETKVTPANKTFDATAVVFKVQLSASGKLLETTPGNFKGLQPISIFEEGGLYKYYFQATTSYSEAQQFVKAAKEKGYEAPFIVAFKEGKKIKLEESMKKN</sequence>
<organism evidence="5 6">
    <name type="scientific">Flavobacterium orientale</name>
    <dbReference type="NCBI Taxonomy" id="1756020"/>
    <lineage>
        <taxon>Bacteria</taxon>
        <taxon>Pseudomonadati</taxon>
        <taxon>Bacteroidota</taxon>
        <taxon>Flavobacteriia</taxon>
        <taxon>Flavobacteriales</taxon>
        <taxon>Flavobacteriaceae</taxon>
        <taxon>Flavobacterium</taxon>
    </lineage>
</organism>
<evidence type="ECO:0000256" key="2">
    <source>
        <dbReference type="ARBA" id="ARBA00011901"/>
    </source>
</evidence>
<dbReference type="SUPFAM" id="SSF53187">
    <property type="entry name" value="Zn-dependent exopeptidases"/>
    <property type="match status" value="1"/>
</dbReference>
<dbReference type="Pfam" id="PF01520">
    <property type="entry name" value="Amidase_3"/>
    <property type="match status" value="1"/>
</dbReference>
<dbReference type="RefSeq" id="WP_188363174.1">
    <property type="nucleotide sequence ID" value="NZ_BMFG01000016.1"/>
</dbReference>
<proteinExistence type="predicted"/>
<dbReference type="EC" id="3.5.1.28" evidence="2"/>
<dbReference type="PANTHER" id="PTHR30404">
    <property type="entry name" value="N-ACETYLMURAMOYL-L-ALANINE AMIDASE"/>
    <property type="match status" value="1"/>
</dbReference>
<comment type="caution">
    <text evidence="5">The sequence shown here is derived from an EMBL/GenBank/DDBJ whole genome shotgun (WGS) entry which is preliminary data.</text>
</comment>
<dbReference type="CDD" id="cd02696">
    <property type="entry name" value="MurNAc-LAA"/>
    <property type="match status" value="1"/>
</dbReference>
<dbReference type="PANTHER" id="PTHR30404:SF0">
    <property type="entry name" value="N-ACETYLMURAMOYL-L-ALANINE AMIDASE AMIC"/>
    <property type="match status" value="1"/>
</dbReference>
<dbReference type="GO" id="GO:0009253">
    <property type="term" value="P:peptidoglycan catabolic process"/>
    <property type="evidence" value="ECO:0007669"/>
    <property type="project" value="InterPro"/>
</dbReference>
<dbReference type="AlphaFoldDB" id="A0A916YAU6"/>
<accession>A0A916YAU6</accession>
<dbReference type="Proteomes" id="UP000625735">
    <property type="component" value="Unassembled WGS sequence"/>
</dbReference>
<evidence type="ECO:0000313" key="6">
    <source>
        <dbReference type="Proteomes" id="UP000625735"/>
    </source>
</evidence>
<reference evidence="5" key="2">
    <citation type="submission" date="2020-09" db="EMBL/GenBank/DDBJ databases">
        <authorList>
            <person name="Sun Q."/>
            <person name="Zhou Y."/>
        </authorList>
    </citation>
    <scope>NUCLEOTIDE SEQUENCE</scope>
    <source>
        <strain evidence="5">CGMCC 1.12506</strain>
    </source>
</reference>
<evidence type="ECO:0000313" key="5">
    <source>
        <dbReference type="EMBL" id="GGD36061.1"/>
    </source>
</evidence>
<gene>
    <name evidence="5" type="ORF">GCM10011343_27390</name>
</gene>